<sequence length="64" mass="7329">MAEEKHHHHLFHHHKDVEKISDLEFTTTFYAEGTEVDYKKEEKHHKHVEQLGKIGAAAAGVIAS</sequence>
<protein>
    <submittedName>
        <fullName evidence="2">Abscisic stress-ripening protein 3-like</fullName>
    </submittedName>
</protein>
<organism evidence="2 3">
    <name type="scientific">Trifolium medium</name>
    <dbReference type="NCBI Taxonomy" id="97028"/>
    <lineage>
        <taxon>Eukaryota</taxon>
        <taxon>Viridiplantae</taxon>
        <taxon>Streptophyta</taxon>
        <taxon>Embryophyta</taxon>
        <taxon>Tracheophyta</taxon>
        <taxon>Spermatophyta</taxon>
        <taxon>Magnoliopsida</taxon>
        <taxon>eudicotyledons</taxon>
        <taxon>Gunneridae</taxon>
        <taxon>Pentapetalae</taxon>
        <taxon>rosids</taxon>
        <taxon>fabids</taxon>
        <taxon>Fabales</taxon>
        <taxon>Fabaceae</taxon>
        <taxon>Papilionoideae</taxon>
        <taxon>50 kb inversion clade</taxon>
        <taxon>NPAAA clade</taxon>
        <taxon>Hologalegina</taxon>
        <taxon>IRL clade</taxon>
        <taxon>Trifolieae</taxon>
        <taxon>Trifolium</taxon>
    </lineage>
</organism>
<comment type="similarity">
    <text evidence="1">Belongs to the abscisic acid and water stress-induced protein family.</text>
</comment>
<dbReference type="PANTHER" id="PTHR33801">
    <property type="entry name" value="ABSCISIC STRESS-RIPENING PROTEIN 5"/>
    <property type="match status" value="1"/>
</dbReference>
<dbReference type="AlphaFoldDB" id="A0A392SGG1"/>
<accession>A0A392SGG1</accession>
<dbReference type="InterPro" id="IPR003496">
    <property type="entry name" value="ABA_WDS"/>
</dbReference>
<dbReference type="Proteomes" id="UP000265520">
    <property type="component" value="Unassembled WGS sequence"/>
</dbReference>
<comment type="caution">
    <text evidence="2">The sequence shown here is derived from an EMBL/GenBank/DDBJ whole genome shotgun (WGS) entry which is preliminary data.</text>
</comment>
<evidence type="ECO:0000313" key="2">
    <source>
        <dbReference type="EMBL" id="MCI47050.1"/>
    </source>
</evidence>
<dbReference type="EMBL" id="LXQA010366585">
    <property type="protein sequence ID" value="MCI47050.1"/>
    <property type="molecule type" value="Genomic_DNA"/>
</dbReference>
<evidence type="ECO:0000313" key="3">
    <source>
        <dbReference type="Proteomes" id="UP000265520"/>
    </source>
</evidence>
<keyword evidence="3" id="KW-1185">Reference proteome</keyword>
<reference evidence="2 3" key="1">
    <citation type="journal article" date="2018" name="Front. Plant Sci.">
        <title>Red Clover (Trifolium pratense) and Zigzag Clover (T. medium) - A Picture of Genomic Similarities and Differences.</title>
        <authorList>
            <person name="Dluhosova J."/>
            <person name="Istvanek J."/>
            <person name="Nedelnik J."/>
            <person name="Repkova J."/>
        </authorList>
    </citation>
    <scope>NUCLEOTIDE SEQUENCE [LARGE SCALE GENOMIC DNA]</scope>
    <source>
        <strain evidence="3">cv. 10/8</strain>
        <tissue evidence="2">Leaf</tissue>
    </source>
</reference>
<name>A0A392SGG1_9FABA</name>
<proteinExistence type="inferred from homology"/>
<feature type="non-terminal residue" evidence="2">
    <location>
        <position position="64"/>
    </location>
</feature>
<dbReference type="Pfam" id="PF02496">
    <property type="entry name" value="ABA_WDS"/>
    <property type="match status" value="1"/>
</dbReference>
<evidence type="ECO:0000256" key="1">
    <source>
        <dbReference type="ARBA" id="ARBA00007160"/>
    </source>
</evidence>